<sequence>MSEAVFIQFSDVHFQPFQIDNKNGFDPNSYCLGDMKLIFPVVIILVAIGFTVLTVLALYQHRQQAKLTTEVFHEL</sequence>
<proteinExistence type="predicted"/>
<evidence type="ECO:0000256" key="1">
    <source>
        <dbReference type="SAM" id="Phobius"/>
    </source>
</evidence>
<dbReference type="EMBL" id="FN653972">
    <property type="protein sequence ID" value="CBY16214.1"/>
    <property type="molecule type" value="Genomic_DNA"/>
</dbReference>
<evidence type="ECO:0000313" key="2">
    <source>
        <dbReference type="EMBL" id="CBY16214.1"/>
    </source>
</evidence>
<dbReference type="InParanoid" id="E4Y2Y7"/>
<organism evidence="2">
    <name type="scientific">Oikopleura dioica</name>
    <name type="common">Tunicate</name>
    <dbReference type="NCBI Taxonomy" id="34765"/>
    <lineage>
        <taxon>Eukaryota</taxon>
        <taxon>Metazoa</taxon>
        <taxon>Chordata</taxon>
        <taxon>Tunicata</taxon>
        <taxon>Appendicularia</taxon>
        <taxon>Copelata</taxon>
        <taxon>Oikopleuridae</taxon>
        <taxon>Oikopleura</taxon>
    </lineage>
</organism>
<accession>E4Y2Y7</accession>
<dbReference type="Proteomes" id="UP000001307">
    <property type="component" value="Unassembled WGS sequence"/>
</dbReference>
<feature type="transmembrane region" description="Helical" evidence="1">
    <location>
        <begin position="37"/>
        <end position="59"/>
    </location>
</feature>
<keyword evidence="1" id="KW-1133">Transmembrane helix</keyword>
<name>E4Y2Y7_OIKDI</name>
<reference evidence="2" key="1">
    <citation type="journal article" date="2010" name="Science">
        <title>Plasticity of animal genome architecture unmasked by rapid evolution of a pelagic tunicate.</title>
        <authorList>
            <person name="Denoeud F."/>
            <person name="Henriet S."/>
            <person name="Mungpakdee S."/>
            <person name="Aury J.M."/>
            <person name="Da Silva C."/>
            <person name="Brinkmann H."/>
            <person name="Mikhaleva J."/>
            <person name="Olsen L.C."/>
            <person name="Jubin C."/>
            <person name="Canestro C."/>
            <person name="Bouquet J.M."/>
            <person name="Danks G."/>
            <person name="Poulain J."/>
            <person name="Campsteijn C."/>
            <person name="Adamski M."/>
            <person name="Cross I."/>
            <person name="Yadetie F."/>
            <person name="Muffato M."/>
            <person name="Louis A."/>
            <person name="Butcher S."/>
            <person name="Tsagkogeorga G."/>
            <person name="Konrad A."/>
            <person name="Singh S."/>
            <person name="Jensen M.F."/>
            <person name="Cong E.H."/>
            <person name="Eikeseth-Otteraa H."/>
            <person name="Noel B."/>
            <person name="Anthouard V."/>
            <person name="Porcel B.M."/>
            <person name="Kachouri-Lafond R."/>
            <person name="Nishino A."/>
            <person name="Ugolini M."/>
            <person name="Chourrout P."/>
            <person name="Nishida H."/>
            <person name="Aasland R."/>
            <person name="Huzurbazar S."/>
            <person name="Westhof E."/>
            <person name="Delsuc F."/>
            <person name="Lehrach H."/>
            <person name="Reinhardt R."/>
            <person name="Weissenbach J."/>
            <person name="Roy S.W."/>
            <person name="Artiguenave F."/>
            <person name="Postlethwait J.H."/>
            <person name="Manak J.R."/>
            <person name="Thompson E.M."/>
            <person name="Jaillon O."/>
            <person name="Du Pasquier L."/>
            <person name="Boudinot P."/>
            <person name="Liberles D.A."/>
            <person name="Volff J.N."/>
            <person name="Philippe H."/>
            <person name="Lenhard B."/>
            <person name="Roest Crollius H."/>
            <person name="Wincker P."/>
            <person name="Chourrout D."/>
        </authorList>
    </citation>
    <scope>NUCLEOTIDE SEQUENCE [LARGE SCALE GENOMIC DNA]</scope>
</reference>
<dbReference type="OrthoDB" id="10292903at2759"/>
<keyword evidence="1" id="KW-0812">Transmembrane</keyword>
<protein>
    <submittedName>
        <fullName evidence="2">Uncharacterized protein</fullName>
    </submittedName>
</protein>
<dbReference type="AlphaFoldDB" id="E4Y2Y7"/>
<keyword evidence="3" id="KW-1185">Reference proteome</keyword>
<gene>
    <name evidence="2" type="ORF">GSOID_T00016554001</name>
</gene>
<evidence type="ECO:0000313" key="3">
    <source>
        <dbReference type="Proteomes" id="UP000001307"/>
    </source>
</evidence>
<keyword evidence="1" id="KW-0472">Membrane</keyword>